<keyword evidence="2" id="KW-1185">Reference proteome</keyword>
<organism evidence="1 2">
    <name type="scientific">Cylindrotheca closterium</name>
    <dbReference type="NCBI Taxonomy" id="2856"/>
    <lineage>
        <taxon>Eukaryota</taxon>
        <taxon>Sar</taxon>
        <taxon>Stramenopiles</taxon>
        <taxon>Ochrophyta</taxon>
        <taxon>Bacillariophyta</taxon>
        <taxon>Bacillariophyceae</taxon>
        <taxon>Bacillariophycidae</taxon>
        <taxon>Bacillariales</taxon>
        <taxon>Bacillariaceae</taxon>
        <taxon>Cylindrotheca</taxon>
    </lineage>
</organism>
<protein>
    <submittedName>
        <fullName evidence="1">Uncharacterized protein</fullName>
    </submittedName>
</protein>
<dbReference type="Gene3D" id="2.60.40.10">
    <property type="entry name" value="Immunoglobulins"/>
    <property type="match status" value="1"/>
</dbReference>
<dbReference type="InterPro" id="IPR013783">
    <property type="entry name" value="Ig-like_fold"/>
</dbReference>
<name>A0AAD2CLA8_9STRA</name>
<gene>
    <name evidence="1" type="ORF">CYCCA115_LOCUS6136</name>
</gene>
<accession>A0AAD2CLA8</accession>
<evidence type="ECO:0000313" key="1">
    <source>
        <dbReference type="EMBL" id="CAJ1938453.1"/>
    </source>
</evidence>
<sequence length="110" mass="12028">MDFNWDRTKKSNTSRTIHAYSNAPFIELFVDIASQGILPLATMVRGEGSYAAEFEDVEWKAYCSLAAVARMEEDDDAEVSTEVTTCGPPLALKLSIHCPLPHTGTGSALF</sequence>
<dbReference type="EMBL" id="CAKOGP040000723">
    <property type="protein sequence ID" value="CAJ1938453.1"/>
    <property type="molecule type" value="Genomic_DNA"/>
</dbReference>
<reference evidence="1" key="1">
    <citation type="submission" date="2023-08" db="EMBL/GenBank/DDBJ databases">
        <authorList>
            <person name="Audoor S."/>
            <person name="Bilcke G."/>
        </authorList>
    </citation>
    <scope>NUCLEOTIDE SEQUENCE</scope>
</reference>
<evidence type="ECO:0000313" key="2">
    <source>
        <dbReference type="Proteomes" id="UP001295423"/>
    </source>
</evidence>
<comment type="caution">
    <text evidence="1">The sequence shown here is derived from an EMBL/GenBank/DDBJ whole genome shotgun (WGS) entry which is preliminary data.</text>
</comment>
<dbReference type="Proteomes" id="UP001295423">
    <property type="component" value="Unassembled WGS sequence"/>
</dbReference>
<dbReference type="AlphaFoldDB" id="A0AAD2CLA8"/>
<proteinExistence type="predicted"/>